<dbReference type="InterPro" id="IPR001753">
    <property type="entry name" value="Enoyl-CoA_hydra/iso"/>
</dbReference>
<comment type="caution">
    <text evidence="3">The sequence shown here is derived from an EMBL/GenBank/DDBJ whole genome shotgun (WGS) entry which is preliminary data.</text>
</comment>
<dbReference type="PROSITE" id="PS00166">
    <property type="entry name" value="ENOYL_COA_HYDRATASE"/>
    <property type="match status" value="1"/>
</dbReference>
<dbReference type="RefSeq" id="WP_344974027.1">
    <property type="nucleotide sequence ID" value="NZ_BAABDD010000021.1"/>
</dbReference>
<organism evidence="3 4">
    <name type="scientific">Salinactinospora qingdaonensis</name>
    <dbReference type="NCBI Taxonomy" id="702744"/>
    <lineage>
        <taxon>Bacteria</taxon>
        <taxon>Bacillati</taxon>
        <taxon>Actinomycetota</taxon>
        <taxon>Actinomycetes</taxon>
        <taxon>Streptosporangiales</taxon>
        <taxon>Nocardiopsidaceae</taxon>
        <taxon>Salinactinospora</taxon>
    </lineage>
</organism>
<evidence type="ECO:0000313" key="4">
    <source>
        <dbReference type="Proteomes" id="UP001500908"/>
    </source>
</evidence>
<accession>A0ABP7G5M9</accession>
<dbReference type="InterPro" id="IPR018376">
    <property type="entry name" value="Enoyl-CoA_hyd/isom_CS"/>
</dbReference>
<dbReference type="SUPFAM" id="SSF52096">
    <property type="entry name" value="ClpP/crotonase"/>
    <property type="match status" value="1"/>
</dbReference>
<proteinExistence type="inferred from homology"/>
<dbReference type="EMBL" id="BAABDD010000021">
    <property type="protein sequence ID" value="GAA3755661.1"/>
    <property type="molecule type" value="Genomic_DNA"/>
</dbReference>
<dbReference type="InterPro" id="IPR029045">
    <property type="entry name" value="ClpP/crotonase-like_dom_sf"/>
</dbReference>
<name>A0ABP7G5M9_9ACTN</name>
<dbReference type="CDD" id="cd06558">
    <property type="entry name" value="crotonase-like"/>
    <property type="match status" value="1"/>
</dbReference>
<dbReference type="NCBIfam" id="NF005496">
    <property type="entry name" value="PRK07110.1"/>
    <property type="match status" value="1"/>
</dbReference>
<gene>
    <name evidence="3" type="ORF">GCM10022402_37800</name>
</gene>
<reference evidence="4" key="1">
    <citation type="journal article" date="2019" name="Int. J. Syst. Evol. Microbiol.">
        <title>The Global Catalogue of Microorganisms (GCM) 10K type strain sequencing project: providing services to taxonomists for standard genome sequencing and annotation.</title>
        <authorList>
            <consortium name="The Broad Institute Genomics Platform"/>
            <consortium name="The Broad Institute Genome Sequencing Center for Infectious Disease"/>
            <person name="Wu L."/>
            <person name="Ma J."/>
        </authorList>
    </citation>
    <scope>NUCLEOTIDE SEQUENCE [LARGE SCALE GENOMIC DNA]</scope>
    <source>
        <strain evidence="4">JCM 17137</strain>
    </source>
</reference>
<dbReference type="Pfam" id="PF00378">
    <property type="entry name" value="ECH_1"/>
    <property type="match status" value="1"/>
</dbReference>
<evidence type="ECO:0000313" key="3">
    <source>
        <dbReference type="EMBL" id="GAA3755661.1"/>
    </source>
</evidence>
<dbReference type="PANTHER" id="PTHR11941:SF133">
    <property type="entry name" value="1,2-EPOXYPHENYLACETYL-COA ISOMERASE"/>
    <property type="match status" value="1"/>
</dbReference>
<evidence type="ECO:0000256" key="2">
    <source>
        <dbReference type="RuleBase" id="RU003707"/>
    </source>
</evidence>
<dbReference type="Proteomes" id="UP001500908">
    <property type="component" value="Unassembled WGS sequence"/>
</dbReference>
<sequence>MTETVVDLSWEGPTAVVTMADTVGRNTFSPELSGGLVAAVEAAAAEPRTRVVLVEGLPELFCAGGRQAELLDFAKGRGSFDEDDFFRIFLRCPLPVVAAVQGHAIGGGLVMALYADLLVLSERSIYTANFMRYGFTPGMGATHVLPAKLGALLGQEMLYTGRNYRGAELRRRGAPPSIVAHSEVPRTARELASTVAQAPRGSLELLKKETAAPLAERTESAIARETEMHRVSFHLPEVHERISTSYGGAR</sequence>
<dbReference type="PANTHER" id="PTHR11941">
    <property type="entry name" value="ENOYL-COA HYDRATASE-RELATED"/>
    <property type="match status" value="1"/>
</dbReference>
<dbReference type="Gene3D" id="6.20.390.20">
    <property type="match status" value="1"/>
</dbReference>
<dbReference type="Gene3D" id="3.90.226.10">
    <property type="entry name" value="2-enoyl-CoA Hydratase, Chain A, domain 1"/>
    <property type="match status" value="1"/>
</dbReference>
<protein>
    <submittedName>
        <fullName evidence="3">Polyketide synthase</fullName>
    </submittedName>
</protein>
<comment type="similarity">
    <text evidence="1 2">Belongs to the enoyl-CoA hydratase/isomerase family.</text>
</comment>
<evidence type="ECO:0000256" key="1">
    <source>
        <dbReference type="ARBA" id="ARBA00005254"/>
    </source>
</evidence>
<keyword evidence="4" id="KW-1185">Reference proteome</keyword>